<dbReference type="Proteomes" id="UP001595987">
    <property type="component" value="Unassembled WGS sequence"/>
</dbReference>
<protein>
    <submittedName>
        <fullName evidence="1">DUF956 family protein</fullName>
    </submittedName>
</protein>
<evidence type="ECO:0000313" key="1">
    <source>
        <dbReference type="EMBL" id="MFC4652056.1"/>
    </source>
</evidence>
<proteinExistence type="predicted"/>
<keyword evidence="2" id="KW-1185">Reference proteome</keyword>
<comment type="caution">
    <text evidence="1">The sequence shown here is derived from an EMBL/GenBank/DDBJ whole genome shotgun (WGS) entry which is preliminary data.</text>
</comment>
<dbReference type="InterPro" id="IPR010360">
    <property type="entry name" value="DUF956"/>
</dbReference>
<name>A0ABV9JCB5_9LACT</name>
<reference evidence="2" key="1">
    <citation type="journal article" date="2019" name="Int. J. Syst. Evol. Microbiol.">
        <title>The Global Catalogue of Microorganisms (GCM) 10K type strain sequencing project: providing services to taxonomists for standard genome sequencing and annotation.</title>
        <authorList>
            <consortium name="The Broad Institute Genomics Platform"/>
            <consortium name="The Broad Institute Genome Sequencing Center for Infectious Disease"/>
            <person name="Wu L."/>
            <person name="Ma J."/>
        </authorList>
    </citation>
    <scope>NUCLEOTIDE SEQUENCE [LARGE SCALE GENOMIC DNA]</scope>
    <source>
        <strain evidence="2">CCUG 63287</strain>
    </source>
</reference>
<dbReference type="PIRSF" id="PIRSF021265">
    <property type="entry name" value="DUF956"/>
    <property type="match status" value="1"/>
</dbReference>
<sequence>MVESINTRADLATEAIAYLGFPKYGKIMIGDKGMEFFSDRNVADNMAFPWASIRAVEGRVTHDKKIGKNFYLILNNKHKIRFSSRQAGHILKLVRDNIGNDNVVKSSTFVGTFAKAFKRIGKKKK</sequence>
<accession>A0ABV9JCB5</accession>
<dbReference type="Pfam" id="PF06115">
    <property type="entry name" value="DUF956"/>
    <property type="match status" value="1"/>
</dbReference>
<evidence type="ECO:0000313" key="2">
    <source>
        <dbReference type="Proteomes" id="UP001595987"/>
    </source>
</evidence>
<organism evidence="1 2">
    <name type="scientific">Lactococcus nasutitermitis</name>
    <dbReference type="NCBI Taxonomy" id="1652957"/>
    <lineage>
        <taxon>Bacteria</taxon>
        <taxon>Bacillati</taxon>
        <taxon>Bacillota</taxon>
        <taxon>Bacilli</taxon>
        <taxon>Lactobacillales</taxon>
        <taxon>Streptococcaceae</taxon>
        <taxon>Lactococcus</taxon>
    </lineage>
</organism>
<dbReference type="RefSeq" id="WP_213533478.1">
    <property type="nucleotide sequence ID" value="NZ_BOVQ01000002.1"/>
</dbReference>
<dbReference type="EMBL" id="JBHSGD010000004">
    <property type="protein sequence ID" value="MFC4652056.1"/>
    <property type="molecule type" value="Genomic_DNA"/>
</dbReference>
<gene>
    <name evidence="1" type="ORF">ACFO26_03970</name>
</gene>